<dbReference type="AlphaFoldDB" id="A0A0A8YC89"/>
<proteinExistence type="predicted"/>
<sequence length="23" mass="2715">MRRHQGQPDDVPTWPHLISCLDL</sequence>
<protein>
    <submittedName>
        <fullName evidence="1">Uncharacterized protein</fullName>
    </submittedName>
</protein>
<reference evidence="1" key="2">
    <citation type="journal article" date="2015" name="Data Brief">
        <title>Shoot transcriptome of the giant reed, Arundo donax.</title>
        <authorList>
            <person name="Barrero R.A."/>
            <person name="Guerrero F.D."/>
            <person name="Moolhuijzen P."/>
            <person name="Goolsby J.A."/>
            <person name="Tidwell J."/>
            <person name="Bellgard S.E."/>
            <person name="Bellgard M.I."/>
        </authorList>
    </citation>
    <scope>NUCLEOTIDE SEQUENCE</scope>
    <source>
        <tissue evidence="1">Shoot tissue taken approximately 20 cm above the soil surface</tissue>
    </source>
</reference>
<organism evidence="1">
    <name type="scientific">Arundo donax</name>
    <name type="common">Giant reed</name>
    <name type="synonym">Donax arundinaceus</name>
    <dbReference type="NCBI Taxonomy" id="35708"/>
    <lineage>
        <taxon>Eukaryota</taxon>
        <taxon>Viridiplantae</taxon>
        <taxon>Streptophyta</taxon>
        <taxon>Embryophyta</taxon>
        <taxon>Tracheophyta</taxon>
        <taxon>Spermatophyta</taxon>
        <taxon>Magnoliopsida</taxon>
        <taxon>Liliopsida</taxon>
        <taxon>Poales</taxon>
        <taxon>Poaceae</taxon>
        <taxon>PACMAD clade</taxon>
        <taxon>Arundinoideae</taxon>
        <taxon>Arundineae</taxon>
        <taxon>Arundo</taxon>
    </lineage>
</organism>
<dbReference type="EMBL" id="GBRH01276818">
    <property type="protein sequence ID" value="JAD21077.1"/>
    <property type="molecule type" value="Transcribed_RNA"/>
</dbReference>
<evidence type="ECO:0000313" key="1">
    <source>
        <dbReference type="EMBL" id="JAD21077.1"/>
    </source>
</evidence>
<name>A0A0A8YC89_ARUDO</name>
<reference evidence="1" key="1">
    <citation type="submission" date="2014-09" db="EMBL/GenBank/DDBJ databases">
        <authorList>
            <person name="Magalhaes I.L.F."/>
            <person name="Oliveira U."/>
            <person name="Santos F.R."/>
            <person name="Vidigal T.H.D.A."/>
            <person name="Brescovit A.D."/>
            <person name="Santos A.J."/>
        </authorList>
    </citation>
    <scope>NUCLEOTIDE SEQUENCE</scope>
    <source>
        <tissue evidence="1">Shoot tissue taken approximately 20 cm above the soil surface</tissue>
    </source>
</reference>
<accession>A0A0A8YC89</accession>